<evidence type="ECO:0000313" key="2">
    <source>
        <dbReference type="EMBL" id="CAG01313.1"/>
    </source>
</evidence>
<feature type="non-terminal residue" evidence="2">
    <location>
        <position position="713"/>
    </location>
</feature>
<gene>
    <name evidence="2" type="ORF">GSTENG00020050001</name>
</gene>
<reference evidence="2" key="2">
    <citation type="submission" date="2004-02" db="EMBL/GenBank/DDBJ databases">
        <authorList>
            <consortium name="Genoscope"/>
            <consortium name="Whitehead Institute Centre for Genome Research"/>
        </authorList>
    </citation>
    <scope>NUCLEOTIDE SEQUENCE</scope>
</reference>
<dbReference type="EMBL" id="CAAE01014638">
    <property type="protein sequence ID" value="CAG01313.1"/>
    <property type="molecule type" value="Genomic_DNA"/>
</dbReference>
<feature type="compositionally biased region" description="Low complexity" evidence="1">
    <location>
        <begin position="359"/>
        <end position="375"/>
    </location>
</feature>
<dbReference type="PANTHER" id="PTHR14932:SF1">
    <property type="entry name" value="RAB-LIKE PROTEIN 6"/>
    <property type="match status" value="1"/>
</dbReference>
<comment type="caution">
    <text evidence="2">The sequence shown here is derived from an EMBL/GenBank/DDBJ whole genome shotgun (WGS) entry which is preliminary data.</text>
</comment>
<organism evidence="2">
    <name type="scientific">Tetraodon nigroviridis</name>
    <name type="common">Spotted green pufferfish</name>
    <name type="synonym">Chelonodon nigroviridis</name>
    <dbReference type="NCBI Taxonomy" id="99883"/>
    <lineage>
        <taxon>Eukaryota</taxon>
        <taxon>Metazoa</taxon>
        <taxon>Chordata</taxon>
        <taxon>Craniata</taxon>
        <taxon>Vertebrata</taxon>
        <taxon>Euteleostomi</taxon>
        <taxon>Actinopterygii</taxon>
        <taxon>Neopterygii</taxon>
        <taxon>Teleostei</taxon>
        <taxon>Neoteleostei</taxon>
        <taxon>Acanthomorphata</taxon>
        <taxon>Eupercaria</taxon>
        <taxon>Tetraodontiformes</taxon>
        <taxon>Tetradontoidea</taxon>
        <taxon>Tetraodontidae</taxon>
        <taxon>Tetraodon</taxon>
    </lineage>
</organism>
<feature type="region of interest" description="Disordered" evidence="1">
    <location>
        <begin position="359"/>
        <end position="571"/>
    </location>
</feature>
<dbReference type="Gene3D" id="3.40.50.300">
    <property type="entry name" value="P-loop containing nucleotide triphosphate hydrolases"/>
    <property type="match status" value="1"/>
</dbReference>
<evidence type="ECO:0000256" key="1">
    <source>
        <dbReference type="SAM" id="MobiDB-lite"/>
    </source>
</evidence>
<feature type="compositionally biased region" description="Low complexity" evidence="1">
    <location>
        <begin position="312"/>
        <end position="333"/>
    </location>
</feature>
<name>Q4SDG9_TETNG</name>
<dbReference type="Pfam" id="PF08477">
    <property type="entry name" value="Roc"/>
    <property type="match status" value="1"/>
</dbReference>
<feature type="region of interest" description="Disordered" evidence="1">
    <location>
        <begin position="255"/>
        <end position="347"/>
    </location>
</feature>
<dbReference type="PROSITE" id="PS51419">
    <property type="entry name" value="RAB"/>
    <property type="match status" value="1"/>
</dbReference>
<dbReference type="PRINTS" id="PR00449">
    <property type="entry name" value="RASTRNSFRMNG"/>
</dbReference>
<feature type="compositionally biased region" description="Basic and acidic residues" evidence="1">
    <location>
        <begin position="703"/>
        <end position="713"/>
    </location>
</feature>
<dbReference type="GO" id="GO:0005829">
    <property type="term" value="C:cytosol"/>
    <property type="evidence" value="ECO:0007669"/>
    <property type="project" value="TreeGrafter"/>
</dbReference>
<dbReference type="KEGG" id="tng:GSTEN00020050G001"/>
<sequence length="713" mass="77997">VKIVIRGDRNTGKSTLWHRLQGKKFVEEYLPTQEIQATSIHWNYKTTDDVVKVEVWDVVDKGKGKRRGDNLKLENEPQEVPTAVLSGPRPLGAVIRVPQSDEVALDAEFLDVYKNCNGVIMMFDITKQWTFNYILRELPKVPTHVPVCVLGNYRDMGEHRVILPDDIRDLIAGLNRPLGSSYIHYAESSMKNGFGLKYLHRFFNIPFLQLQRETLLRQLETNQLDMDATLEELCVQQETEDQNYDIFLENLESRSKGSANGQSPSSGSQSPIIPPSGASTGSSSPSTPQPPASSQALPQSPSLPACSPPPSSAAVAPATSPAAEPQPSAQSPEHLQAAPSGGASVAQKRSFISRWFGSPAAAEAPAPAPESQAAPACPPKVQSVDDFVPDERLDRSFLEDSLPVKTKVPQPAAAAAAAAVDSDSDAESRGNPLVSGFQDELDPDDTAPGLTQLKAPPSKNITLTSDEEEAPTTRVHEELDSQAHAKVSKAKAPSRAAACRGPPSAAVSVTLTPAEPPSQPQSRKKGGPRKAEDSDTDPDAPVAQQMLSFVMDDPDFESEASDTPRIAKDAFPVRDELLSDLSDDEVQLEKVTEVLKPTIISFKHKDDSDLFGLGIQDEAPAARDSSEDQEEKESKQPFKEKKKKKKKKSKEEDEKGKKKHKHRKKEKDDAVAAEEREKKKKKSRSKKTEVDELEDFLGGGASMKRDDRDYEEL</sequence>
<dbReference type="PANTHER" id="PTHR14932">
    <property type="entry name" value="RAS GTPASE-RELATED"/>
    <property type="match status" value="1"/>
</dbReference>
<feature type="region of interest" description="Disordered" evidence="1">
    <location>
        <begin position="606"/>
        <end position="713"/>
    </location>
</feature>
<accession>Q4SDG9</accession>
<dbReference type="InterPro" id="IPR040385">
    <property type="entry name" value="RABL6"/>
</dbReference>
<dbReference type="InterPro" id="IPR027417">
    <property type="entry name" value="P-loop_NTPase"/>
</dbReference>
<dbReference type="GO" id="GO:0005525">
    <property type="term" value="F:GTP binding"/>
    <property type="evidence" value="ECO:0007669"/>
    <property type="project" value="InterPro"/>
</dbReference>
<dbReference type="OrthoDB" id="207081at2759"/>
<proteinExistence type="predicted"/>
<dbReference type="GO" id="GO:0005634">
    <property type="term" value="C:nucleus"/>
    <property type="evidence" value="ECO:0007669"/>
    <property type="project" value="TreeGrafter"/>
</dbReference>
<feature type="compositionally biased region" description="Low complexity" evidence="1">
    <location>
        <begin position="257"/>
        <end position="305"/>
    </location>
</feature>
<feature type="compositionally biased region" description="Basic and acidic residues" evidence="1">
    <location>
        <begin position="620"/>
        <end position="639"/>
    </location>
</feature>
<reference evidence="2" key="1">
    <citation type="journal article" date="2004" name="Nature">
        <title>Genome duplication in the teleost fish Tetraodon nigroviridis reveals the early vertebrate proto-karyotype.</title>
        <authorList>
            <person name="Jaillon O."/>
            <person name="Aury J.-M."/>
            <person name="Brunet F."/>
            <person name="Petit J.-L."/>
            <person name="Stange-Thomann N."/>
            <person name="Mauceli E."/>
            <person name="Bouneau L."/>
            <person name="Fischer C."/>
            <person name="Ozouf-Costaz C."/>
            <person name="Bernot A."/>
            <person name="Nicaud S."/>
            <person name="Jaffe D."/>
            <person name="Fisher S."/>
            <person name="Lutfalla G."/>
            <person name="Dossat C."/>
            <person name="Segurens B."/>
            <person name="Dasilva C."/>
            <person name="Salanoubat M."/>
            <person name="Levy M."/>
            <person name="Boudet N."/>
            <person name="Castellano S."/>
            <person name="Anthouard V."/>
            <person name="Jubin C."/>
            <person name="Castelli V."/>
            <person name="Katinka M."/>
            <person name="Vacherie B."/>
            <person name="Biemont C."/>
            <person name="Skalli Z."/>
            <person name="Cattolico L."/>
            <person name="Poulain J."/>
            <person name="De Berardinis V."/>
            <person name="Cruaud C."/>
            <person name="Duprat S."/>
            <person name="Brottier P."/>
            <person name="Coutanceau J.-P."/>
            <person name="Gouzy J."/>
            <person name="Parra G."/>
            <person name="Lardier G."/>
            <person name="Chapple C."/>
            <person name="McKernan K.J."/>
            <person name="McEwan P."/>
            <person name="Bosak S."/>
            <person name="Kellis M."/>
            <person name="Volff J.-N."/>
            <person name="Guigo R."/>
            <person name="Zody M.C."/>
            <person name="Mesirov J."/>
            <person name="Lindblad-Toh K."/>
            <person name="Birren B."/>
            <person name="Nusbaum C."/>
            <person name="Kahn D."/>
            <person name="Robinson-Rechavi M."/>
            <person name="Laudet V."/>
            <person name="Schachter V."/>
            <person name="Quetier F."/>
            <person name="Saurin W."/>
            <person name="Scarpelli C."/>
            <person name="Wincker P."/>
            <person name="Lander E.S."/>
            <person name="Weissenbach J."/>
            <person name="Roest Crollius H."/>
        </authorList>
    </citation>
    <scope>NUCLEOTIDE SEQUENCE [LARGE SCALE GENOMIC DNA]</scope>
</reference>
<protein>
    <submittedName>
        <fullName evidence="2">(spotted green pufferfish) hypothetical protein</fullName>
    </submittedName>
</protein>
<feature type="compositionally biased region" description="Basic and acidic residues" evidence="1">
    <location>
        <begin position="474"/>
        <end position="483"/>
    </location>
</feature>
<feature type="compositionally biased region" description="Basic and acidic residues" evidence="1">
    <location>
        <begin position="389"/>
        <end position="398"/>
    </location>
</feature>
<dbReference type="AlphaFoldDB" id="Q4SDG9"/>
<feature type="non-terminal residue" evidence="2">
    <location>
        <position position="1"/>
    </location>
</feature>
<dbReference type="SUPFAM" id="SSF52540">
    <property type="entry name" value="P-loop containing nucleoside triphosphate hydrolases"/>
    <property type="match status" value="1"/>
</dbReference>
<feature type="compositionally biased region" description="Basic and acidic residues" evidence="1">
    <location>
        <begin position="666"/>
        <end position="677"/>
    </location>
</feature>